<dbReference type="Proteomes" id="UP000321764">
    <property type="component" value="Unassembled WGS sequence"/>
</dbReference>
<feature type="transmembrane region" description="Helical" evidence="1">
    <location>
        <begin position="54"/>
        <end position="77"/>
    </location>
</feature>
<gene>
    <name evidence="2" type="ORF">FME95_07920</name>
</gene>
<keyword evidence="1" id="KW-0472">Membrane</keyword>
<protein>
    <submittedName>
        <fullName evidence="2">Uncharacterized protein</fullName>
    </submittedName>
</protein>
<evidence type="ECO:0000256" key="1">
    <source>
        <dbReference type="SAM" id="Phobius"/>
    </source>
</evidence>
<keyword evidence="3" id="KW-1185">Reference proteome</keyword>
<dbReference type="EMBL" id="VKAD01000001">
    <property type="protein sequence ID" value="TXR54450.1"/>
    <property type="molecule type" value="Genomic_DNA"/>
</dbReference>
<evidence type="ECO:0000313" key="3">
    <source>
        <dbReference type="Proteomes" id="UP000321764"/>
    </source>
</evidence>
<keyword evidence="1" id="KW-1133">Transmembrane helix</keyword>
<keyword evidence="1" id="KW-0812">Transmembrane</keyword>
<sequence>MGWLYYTPLVFQLVVGIAFEATPGDEYRLYAMTSGASFILSALGLLYIKTKHKLWAYLAMVGFVLGLPTGLMGLVAVRNEMDKESKREFLKDIEND</sequence>
<organism evidence="2 3">
    <name type="scientific">Reinekea thalattae</name>
    <dbReference type="NCBI Taxonomy" id="2593301"/>
    <lineage>
        <taxon>Bacteria</taxon>
        <taxon>Pseudomonadati</taxon>
        <taxon>Pseudomonadota</taxon>
        <taxon>Gammaproteobacteria</taxon>
        <taxon>Oceanospirillales</taxon>
        <taxon>Saccharospirillaceae</taxon>
        <taxon>Reinekea</taxon>
    </lineage>
</organism>
<name>A0A5C8ZC83_9GAMM</name>
<dbReference type="AlphaFoldDB" id="A0A5C8ZC83"/>
<comment type="caution">
    <text evidence="2">The sequence shown here is derived from an EMBL/GenBank/DDBJ whole genome shotgun (WGS) entry which is preliminary data.</text>
</comment>
<reference evidence="2 3" key="1">
    <citation type="submission" date="2019-07" db="EMBL/GenBank/DDBJ databases">
        <title>Reinekea sp. strain SSH23 genome sequencing and assembly.</title>
        <authorList>
            <person name="Kim I."/>
        </authorList>
    </citation>
    <scope>NUCLEOTIDE SEQUENCE [LARGE SCALE GENOMIC DNA]</scope>
    <source>
        <strain evidence="2 3">SSH23</strain>
    </source>
</reference>
<evidence type="ECO:0000313" key="2">
    <source>
        <dbReference type="EMBL" id="TXR54450.1"/>
    </source>
</evidence>
<feature type="transmembrane region" description="Helical" evidence="1">
    <location>
        <begin position="29"/>
        <end position="48"/>
    </location>
</feature>
<dbReference type="RefSeq" id="WP_147713848.1">
    <property type="nucleotide sequence ID" value="NZ_VKAD01000001.1"/>
</dbReference>
<proteinExistence type="predicted"/>
<accession>A0A5C8ZC83</accession>
<dbReference type="OrthoDB" id="6313712at2"/>
<feature type="transmembrane region" description="Helical" evidence="1">
    <location>
        <begin position="6"/>
        <end position="22"/>
    </location>
</feature>